<feature type="compositionally biased region" description="Polar residues" evidence="1">
    <location>
        <begin position="142"/>
        <end position="152"/>
    </location>
</feature>
<evidence type="ECO:0000313" key="5">
    <source>
        <dbReference type="Proteomes" id="UP000265515"/>
    </source>
</evidence>
<comment type="caution">
    <text evidence="4">The sequence shown here is derived from an EMBL/GenBank/DDBJ whole genome shotgun (WGS) entry which is preliminary data.</text>
</comment>
<organism evidence="4 5">
    <name type="scientific">Chara braunii</name>
    <name type="common">Braun's stonewort</name>
    <dbReference type="NCBI Taxonomy" id="69332"/>
    <lineage>
        <taxon>Eukaryota</taxon>
        <taxon>Viridiplantae</taxon>
        <taxon>Streptophyta</taxon>
        <taxon>Charophyceae</taxon>
        <taxon>Charales</taxon>
        <taxon>Characeae</taxon>
        <taxon>Chara</taxon>
    </lineage>
</organism>
<gene>
    <name evidence="4" type="ORF">CBR_g49956</name>
</gene>
<feature type="region of interest" description="Disordered" evidence="1">
    <location>
        <begin position="67"/>
        <end position="126"/>
    </location>
</feature>
<dbReference type="OrthoDB" id="10253954at2759"/>
<dbReference type="Pfam" id="PF00102">
    <property type="entry name" value="Y_phosphatase"/>
    <property type="match status" value="1"/>
</dbReference>
<evidence type="ECO:0000259" key="2">
    <source>
        <dbReference type="PROSITE" id="PS50055"/>
    </source>
</evidence>
<accession>A0A388K526</accession>
<feature type="compositionally biased region" description="Polar residues" evidence="1">
    <location>
        <begin position="303"/>
        <end position="318"/>
    </location>
</feature>
<dbReference type="EMBL" id="BFEA01000059">
    <property type="protein sequence ID" value="GBG65160.1"/>
    <property type="molecule type" value="Genomic_DNA"/>
</dbReference>
<dbReference type="STRING" id="69332.A0A388K526"/>
<dbReference type="PROSITE" id="PS50056">
    <property type="entry name" value="TYR_PHOSPHATASE_2"/>
    <property type="match status" value="1"/>
</dbReference>
<dbReference type="SMART" id="SM00404">
    <property type="entry name" value="PTPc_motif"/>
    <property type="match status" value="1"/>
</dbReference>
<dbReference type="PRINTS" id="PR00700">
    <property type="entry name" value="PRTYPHPHTASE"/>
</dbReference>
<evidence type="ECO:0000256" key="1">
    <source>
        <dbReference type="SAM" id="MobiDB-lite"/>
    </source>
</evidence>
<dbReference type="Gramene" id="GBG65160">
    <property type="protein sequence ID" value="GBG65160"/>
    <property type="gene ID" value="CBR_g49956"/>
</dbReference>
<keyword evidence="5" id="KW-1185">Reference proteome</keyword>
<feature type="region of interest" description="Disordered" evidence="1">
    <location>
        <begin position="135"/>
        <end position="154"/>
    </location>
</feature>
<feature type="compositionally biased region" description="Polar residues" evidence="1">
    <location>
        <begin position="79"/>
        <end position="94"/>
    </location>
</feature>
<dbReference type="InterPro" id="IPR050348">
    <property type="entry name" value="Protein-Tyr_Phosphatase"/>
</dbReference>
<feature type="domain" description="Tyrosine-protein phosphatase" evidence="2">
    <location>
        <begin position="396"/>
        <end position="634"/>
    </location>
</feature>
<dbReference type="InterPro" id="IPR016130">
    <property type="entry name" value="Tyr_Pase_AS"/>
</dbReference>
<dbReference type="PROSITE" id="PS50055">
    <property type="entry name" value="TYR_PHOSPHATASE_PTP"/>
    <property type="match status" value="1"/>
</dbReference>
<dbReference type="InterPro" id="IPR003595">
    <property type="entry name" value="Tyr_Pase_cat"/>
</dbReference>
<dbReference type="CDD" id="cd00047">
    <property type="entry name" value="PTPc"/>
    <property type="match status" value="1"/>
</dbReference>
<protein>
    <recommendedName>
        <fullName evidence="6">Protein tyrosine phosphatase</fullName>
    </recommendedName>
</protein>
<dbReference type="AlphaFoldDB" id="A0A388K526"/>
<dbReference type="SMART" id="SM00194">
    <property type="entry name" value="PTPc"/>
    <property type="match status" value="1"/>
</dbReference>
<dbReference type="InterPro" id="IPR000387">
    <property type="entry name" value="Tyr_Pase_dom"/>
</dbReference>
<evidence type="ECO:0008006" key="6">
    <source>
        <dbReference type="Google" id="ProtNLM"/>
    </source>
</evidence>
<feature type="domain" description="Tyrosine specific protein phosphatases" evidence="3">
    <location>
        <begin position="552"/>
        <end position="625"/>
    </location>
</feature>
<dbReference type="Proteomes" id="UP000265515">
    <property type="component" value="Unassembled WGS sequence"/>
</dbReference>
<dbReference type="InterPro" id="IPR029021">
    <property type="entry name" value="Prot-tyrosine_phosphatase-like"/>
</dbReference>
<feature type="region of interest" description="Disordered" evidence="1">
    <location>
        <begin position="303"/>
        <end position="330"/>
    </location>
</feature>
<dbReference type="PANTHER" id="PTHR19134">
    <property type="entry name" value="RECEPTOR-TYPE TYROSINE-PROTEIN PHOSPHATASE"/>
    <property type="match status" value="1"/>
</dbReference>
<evidence type="ECO:0000313" key="4">
    <source>
        <dbReference type="EMBL" id="GBG65160.1"/>
    </source>
</evidence>
<name>A0A388K526_CHABU</name>
<dbReference type="GO" id="GO:0004725">
    <property type="term" value="F:protein tyrosine phosphatase activity"/>
    <property type="evidence" value="ECO:0007669"/>
    <property type="project" value="InterPro"/>
</dbReference>
<dbReference type="SUPFAM" id="SSF52799">
    <property type="entry name" value="(Phosphotyrosine protein) phosphatases II"/>
    <property type="match status" value="2"/>
</dbReference>
<dbReference type="Gene3D" id="3.90.190.10">
    <property type="entry name" value="Protein tyrosine phosphatase superfamily"/>
    <property type="match status" value="2"/>
</dbReference>
<dbReference type="InterPro" id="IPR000242">
    <property type="entry name" value="PTP_cat"/>
</dbReference>
<reference evidence="4 5" key="1">
    <citation type="journal article" date="2018" name="Cell">
        <title>The Chara Genome: Secondary Complexity and Implications for Plant Terrestrialization.</title>
        <authorList>
            <person name="Nishiyama T."/>
            <person name="Sakayama H."/>
            <person name="Vries J.D."/>
            <person name="Buschmann H."/>
            <person name="Saint-Marcoux D."/>
            <person name="Ullrich K.K."/>
            <person name="Haas F.B."/>
            <person name="Vanderstraeten L."/>
            <person name="Becker D."/>
            <person name="Lang D."/>
            <person name="Vosolsobe S."/>
            <person name="Rombauts S."/>
            <person name="Wilhelmsson P.K.I."/>
            <person name="Janitza P."/>
            <person name="Kern R."/>
            <person name="Heyl A."/>
            <person name="Rumpler F."/>
            <person name="Villalobos L.I.A.C."/>
            <person name="Clay J.M."/>
            <person name="Skokan R."/>
            <person name="Toyoda A."/>
            <person name="Suzuki Y."/>
            <person name="Kagoshima H."/>
            <person name="Schijlen E."/>
            <person name="Tajeshwar N."/>
            <person name="Catarino B."/>
            <person name="Hetherington A.J."/>
            <person name="Saltykova A."/>
            <person name="Bonnot C."/>
            <person name="Breuninger H."/>
            <person name="Symeonidi A."/>
            <person name="Radhakrishnan G.V."/>
            <person name="Van Nieuwerburgh F."/>
            <person name="Deforce D."/>
            <person name="Chang C."/>
            <person name="Karol K.G."/>
            <person name="Hedrich R."/>
            <person name="Ulvskov P."/>
            <person name="Glockner G."/>
            <person name="Delwiche C.F."/>
            <person name="Petrasek J."/>
            <person name="Van de Peer Y."/>
            <person name="Friml J."/>
            <person name="Beilby M."/>
            <person name="Dolan L."/>
            <person name="Kohara Y."/>
            <person name="Sugano S."/>
            <person name="Fujiyama A."/>
            <person name="Delaux P.-M."/>
            <person name="Quint M."/>
            <person name="TheiBen G."/>
            <person name="Hagemann M."/>
            <person name="Harholt J."/>
            <person name="Dunand C."/>
            <person name="Zachgo S."/>
            <person name="Langdale J."/>
            <person name="Maumus F."/>
            <person name="Straeten D.V.D."/>
            <person name="Gould S.B."/>
            <person name="Rensing S.A."/>
        </authorList>
    </citation>
    <scope>NUCLEOTIDE SEQUENCE [LARGE SCALE GENOMIC DNA]</scope>
    <source>
        <strain evidence="4 5">S276</strain>
    </source>
</reference>
<proteinExistence type="predicted"/>
<evidence type="ECO:0000259" key="3">
    <source>
        <dbReference type="PROSITE" id="PS50056"/>
    </source>
</evidence>
<sequence>MENQITRLSEGQNLVSEFNELEAVTECIEFYNKAGGRSEGLLAENTKRNRYCNVIPFDRTRVKLGARSRPVTPRVRSDAFSTKNGSAMGKNNEQGAKDGSTRGGGHRSRQDFSSFPFHGQPTVKGDTGLAIENRLDSVKNGPDNTCNSQSVESRLGMDMASKDGRAIEMSSSAVDVEAVLNRLLHTAVPTTVDVGVREASCEKSALPMPLDASTAAKDGMTSKDARAVKKALLAAEATGNDSCSAVGATTNLGGTVDPGGEEASCEKSALALMPLDASTAAKDGMASTDARAVKKALSTAEATGNDSCSAVRATTNLGSPIDPRGNRDLPPAMEATPRMNDDAMTLKDAQAMDGLSLTLGPVPSMDHVVPEEAAALRKDSKKPVNCASSVGEARQPKKDSFRTLEHPPLAVVWNCSSDYINASYVREEKCPRLPVYIATQGPLRSTEVDFWQMVVENDCNAIVMLTKEFEGGRNRCRRYFPIDENERIVYPASHLSITTKVKKLMGPIVYRELEVAQLTPAGTYSFVLTTVHHYQILNWPDHGTPLSSSPLRALIRQFRVLPLLGDSPLVVHCSAGIGRTGVYIVLDYTLRRILNGDLGAVDVMETVQRLRAQRPGMVQTKEQYMFCFEAIREELMELVMRTMANNTVMMVSNQSNS</sequence>
<dbReference type="PANTHER" id="PTHR19134:SF449">
    <property type="entry name" value="TYROSINE-PROTEIN PHOSPHATASE 1"/>
    <property type="match status" value="1"/>
</dbReference>
<dbReference type="PROSITE" id="PS00383">
    <property type="entry name" value="TYR_PHOSPHATASE_1"/>
    <property type="match status" value="1"/>
</dbReference>